<organism evidence="1 2">
    <name type="scientific">Rotaria magnacalcarata</name>
    <dbReference type="NCBI Taxonomy" id="392030"/>
    <lineage>
        <taxon>Eukaryota</taxon>
        <taxon>Metazoa</taxon>
        <taxon>Spiralia</taxon>
        <taxon>Gnathifera</taxon>
        <taxon>Rotifera</taxon>
        <taxon>Eurotatoria</taxon>
        <taxon>Bdelloidea</taxon>
        <taxon>Philodinida</taxon>
        <taxon>Philodinidae</taxon>
        <taxon>Rotaria</taxon>
    </lineage>
</organism>
<accession>A0A8S2VQR0</accession>
<name>A0A8S2VQR0_9BILA</name>
<dbReference type="AlphaFoldDB" id="A0A8S2VQR0"/>
<proteinExistence type="predicted"/>
<sequence>MYAARWFERSFQSCQRKSNNESSKDEHLSEDQYRLLNYDQLPNFGNDVLSSAYLKTLRFLAWSIDKNTKKVEASSSEQPDRSSTSSCGEYDYSWNLCIVKNIHQLDWSWIQACEHEVAGTREQAAYEYKLLLNEHFKNFEDLKVSMRKMPNSQVTGEELGRSISCSCDMEVFDMLATVETLKRLSKR</sequence>
<dbReference type="EMBL" id="CAJOBH010058510">
    <property type="protein sequence ID" value="CAF4413274.1"/>
    <property type="molecule type" value="Genomic_DNA"/>
</dbReference>
<protein>
    <submittedName>
        <fullName evidence="1">Uncharacterized protein</fullName>
    </submittedName>
</protein>
<evidence type="ECO:0000313" key="1">
    <source>
        <dbReference type="EMBL" id="CAF4413274.1"/>
    </source>
</evidence>
<comment type="caution">
    <text evidence="1">The sequence shown here is derived from an EMBL/GenBank/DDBJ whole genome shotgun (WGS) entry which is preliminary data.</text>
</comment>
<gene>
    <name evidence="1" type="ORF">BYL167_LOCUS32095</name>
</gene>
<dbReference type="Proteomes" id="UP000681967">
    <property type="component" value="Unassembled WGS sequence"/>
</dbReference>
<evidence type="ECO:0000313" key="2">
    <source>
        <dbReference type="Proteomes" id="UP000681967"/>
    </source>
</evidence>
<reference evidence="1" key="1">
    <citation type="submission" date="2021-02" db="EMBL/GenBank/DDBJ databases">
        <authorList>
            <person name="Nowell W R."/>
        </authorList>
    </citation>
    <scope>NUCLEOTIDE SEQUENCE</scope>
</reference>
<feature type="non-terminal residue" evidence="1">
    <location>
        <position position="1"/>
    </location>
</feature>